<dbReference type="GO" id="GO:0005524">
    <property type="term" value="F:ATP binding"/>
    <property type="evidence" value="ECO:0007669"/>
    <property type="project" value="UniProtKB-KW"/>
</dbReference>
<dbReference type="EMBL" id="JXTI01000122">
    <property type="protein sequence ID" value="KWX12349.1"/>
    <property type="molecule type" value="Genomic_DNA"/>
</dbReference>
<evidence type="ECO:0000256" key="7">
    <source>
        <dbReference type="ARBA" id="ARBA00047899"/>
    </source>
</evidence>
<dbReference type="PANTHER" id="PTHR43671">
    <property type="entry name" value="SERINE/THREONINE-PROTEIN KINASE NEK"/>
    <property type="match status" value="1"/>
</dbReference>
<feature type="region of interest" description="Disordered" evidence="9">
    <location>
        <begin position="805"/>
        <end position="828"/>
    </location>
</feature>
<feature type="compositionally biased region" description="Basic residues" evidence="9">
    <location>
        <begin position="764"/>
        <end position="773"/>
    </location>
</feature>
<evidence type="ECO:0000313" key="12">
    <source>
        <dbReference type="Proteomes" id="UP000070089"/>
    </source>
</evidence>
<dbReference type="Gene3D" id="1.10.510.10">
    <property type="entry name" value="Transferase(Phosphotransferase) domain 1"/>
    <property type="match status" value="1"/>
</dbReference>
<dbReference type="AlphaFoldDB" id="A0A132NQF3"/>
<dbReference type="Pfam" id="PF00069">
    <property type="entry name" value="Pkinase"/>
    <property type="match status" value="1"/>
</dbReference>
<evidence type="ECO:0000256" key="2">
    <source>
        <dbReference type="ARBA" id="ARBA00022527"/>
    </source>
</evidence>
<evidence type="ECO:0000259" key="10">
    <source>
        <dbReference type="PROSITE" id="PS50011"/>
    </source>
</evidence>
<dbReference type="GO" id="GO:0004674">
    <property type="term" value="F:protein serine/threonine kinase activity"/>
    <property type="evidence" value="ECO:0007669"/>
    <property type="project" value="UniProtKB-KW"/>
</dbReference>
<organism evidence="11 12">
    <name type="scientific">Giardia duodenalis assemblage B</name>
    <dbReference type="NCBI Taxonomy" id="1394984"/>
    <lineage>
        <taxon>Eukaryota</taxon>
        <taxon>Metamonada</taxon>
        <taxon>Diplomonadida</taxon>
        <taxon>Hexamitidae</taxon>
        <taxon>Giardiinae</taxon>
        <taxon>Giardia</taxon>
    </lineage>
</organism>
<feature type="region of interest" description="Disordered" evidence="9">
    <location>
        <begin position="755"/>
        <end position="776"/>
    </location>
</feature>
<keyword evidence="5 11" id="KW-0418">Kinase</keyword>
<evidence type="ECO:0000256" key="1">
    <source>
        <dbReference type="ARBA" id="ARBA00012513"/>
    </source>
</evidence>
<evidence type="ECO:0000256" key="4">
    <source>
        <dbReference type="ARBA" id="ARBA00022741"/>
    </source>
</evidence>
<dbReference type="PANTHER" id="PTHR43671:SF98">
    <property type="entry name" value="SERINE_THREONINE-PROTEIN KINASE NEK11"/>
    <property type="match status" value="1"/>
</dbReference>
<dbReference type="EC" id="2.7.11.1" evidence="1"/>
<sequence length="960" mass="109096">MVYSTTLMSRYRILDKLGDGSRSTIYLAQDTETGNYLVCKELCYRDWNSSEIGLLEHEIMVNRALVHPNILRYQYILNDKDNCRYYLLMDYFSKSSLGYQLVKRKETGARFKESTVWTFLAQLYDALLYLHSVDKRHNTDISITLLRDFRPSNFFLSSRGIIQIKSLRYLKSLEFGFVEAEPFTKIPSLLVPYLAPEVLQGNYYSISSDVWSLGCFMYELCTFQALVTGRTPNDVLQALAGIRRPIVLDHYSQSLSQVIGLMLQPNPQDRITLKQLESVPELKSAWDQYKAYITHTKKPVGDSISSMLLCRCGGDGYSCCLDARRKNGLPDTYISRKDFKIDTVTPSNLWQQKTFSRLSKRHKSNDKFEVTYVNQHMEDDELKYERLESDVFGLEDRLGHTPNATGVVFTQPAIMTTHANEVSKQSSNVIKESYFATHGRYPKGVVNRLVYNNENSRTEGDGVLQTQFELVEKVSEDLSSTGNLHDARNAAYRNLAGRTMLNTTIGGQGNMTMLGGFLGPVDVDEIFKDDAVETQERACSPIILSVHSPNYTRTELDSLMTNDGITRHTRKHRNEFGDTISTCWQPSLRSNISSMKTLDLDEKVTSLNMPSTPNYRPRNSSYDIYPTLDSSKSMAGPLYANSISPPQKDRPANNTTYNSKINSHVFPPSYKASFYDPKMLSAPKAYEEFSSDEEEQPNAILREVISYRRTGPASTYEEPLRLDYYRHPVQVPITYTRDSTVSYIDLIKSIHSTTRAVGPNKAEKPKKQKKPKKHEQAMVPFNNDCSVNRIHTPDQTMIAVSYRDSVREPEEDEHPVSPRSRWESPSITPQPPSVPCMYEHYHASYAPRNRLEPAKTAQVPLPGEYTHYAFSTNRFENLSKSSKDMHAPAPTHNLGLSGSNTTQAYETHFPPHERYVPKYDLQKTHSVTFSMSSSTTNRMSKGAESLRNTLSTDRGVGGSG</sequence>
<evidence type="ECO:0000256" key="8">
    <source>
        <dbReference type="ARBA" id="ARBA00048679"/>
    </source>
</evidence>
<keyword evidence="6" id="KW-0067">ATP-binding</keyword>
<feature type="region of interest" description="Disordered" evidence="9">
    <location>
        <begin position="881"/>
        <end position="905"/>
    </location>
</feature>
<evidence type="ECO:0000313" key="11">
    <source>
        <dbReference type="EMBL" id="KWX12349.1"/>
    </source>
</evidence>
<feature type="compositionally biased region" description="Polar residues" evidence="9">
    <location>
        <begin position="930"/>
        <end position="939"/>
    </location>
</feature>
<dbReference type="InterPro" id="IPR050660">
    <property type="entry name" value="NEK_Ser/Thr_kinase"/>
</dbReference>
<comment type="catalytic activity">
    <reaction evidence="8">
        <text>L-seryl-[protein] + ATP = O-phospho-L-seryl-[protein] + ADP + H(+)</text>
        <dbReference type="Rhea" id="RHEA:17989"/>
        <dbReference type="Rhea" id="RHEA-COMP:9863"/>
        <dbReference type="Rhea" id="RHEA-COMP:11604"/>
        <dbReference type="ChEBI" id="CHEBI:15378"/>
        <dbReference type="ChEBI" id="CHEBI:29999"/>
        <dbReference type="ChEBI" id="CHEBI:30616"/>
        <dbReference type="ChEBI" id="CHEBI:83421"/>
        <dbReference type="ChEBI" id="CHEBI:456216"/>
        <dbReference type="EC" id="2.7.11.1"/>
    </reaction>
</comment>
<comment type="catalytic activity">
    <reaction evidence="7">
        <text>L-threonyl-[protein] + ATP = O-phospho-L-threonyl-[protein] + ADP + H(+)</text>
        <dbReference type="Rhea" id="RHEA:46608"/>
        <dbReference type="Rhea" id="RHEA-COMP:11060"/>
        <dbReference type="Rhea" id="RHEA-COMP:11605"/>
        <dbReference type="ChEBI" id="CHEBI:15378"/>
        <dbReference type="ChEBI" id="CHEBI:30013"/>
        <dbReference type="ChEBI" id="CHEBI:30616"/>
        <dbReference type="ChEBI" id="CHEBI:61977"/>
        <dbReference type="ChEBI" id="CHEBI:456216"/>
        <dbReference type="EC" id="2.7.11.1"/>
    </reaction>
</comment>
<dbReference type="InterPro" id="IPR000719">
    <property type="entry name" value="Prot_kinase_dom"/>
</dbReference>
<dbReference type="Proteomes" id="UP000070089">
    <property type="component" value="Unassembled WGS sequence"/>
</dbReference>
<evidence type="ECO:0000256" key="3">
    <source>
        <dbReference type="ARBA" id="ARBA00022679"/>
    </source>
</evidence>
<protein>
    <recommendedName>
        <fullName evidence="1">non-specific serine/threonine protein kinase</fullName>
        <ecNumber evidence="1">2.7.11.1</ecNumber>
    </recommendedName>
</protein>
<proteinExistence type="predicted"/>
<keyword evidence="2 11" id="KW-0723">Serine/threonine-protein kinase</keyword>
<evidence type="ECO:0000256" key="5">
    <source>
        <dbReference type="ARBA" id="ARBA00022777"/>
    </source>
</evidence>
<dbReference type="Gene3D" id="3.30.200.20">
    <property type="entry name" value="Phosphorylase Kinase, domain 1"/>
    <property type="match status" value="1"/>
</dbReference>
<accession>A0A132NQF3</accession>
<feature type="compositionally biased region" description="Polar residues" evidence="9">
    <location>
        <begin position="894"/>
        <end position="905"/>
    </location>
</feature>
<evidence type="ECO:0000256" key="6">
    <source>
        <dbReference type="ARBA" id="ARBA00022840"/>
    </source>
</evidence>
<dbReference type="PROSITE" id="PS50011">
    <property type="entry name" value="PROTEIN_KINASE_DOM"/>
    <property type="match status" value="1"/>
</dbReference>
<feature type="compositionally biased region" description="Basic and acidic residues" evidence="9">
    <location>
        <begin position="805"/>
        <end position="822"/>
    </location>
</feature>
<gene>
    <name evidence="11" type="ORF">QR46_3685</name>
</gene>
<reference evidence="11 12" key="1">
    <citation type="journal article" date="2015" name="Mol. Biochem. Parasitol.">
        <title>Identification of polymorphic genes for use in assemblage B genotyping assays through comparative genomics of multiple assemblage B Giardia duodenalis isolates.</title>
        <authorList>
            <person name="Wielinga C."/>
            <person name="Thompson R.C."/>
            <person name="Monis P."/>
            <person name="Ryan U."/>
        </authorList>
    </citation>
    <scope>NUCLEOTIDE SEQUENCE [LARGE SCALE GENOMIC DNA]</scope>
    <source>
        <strain evidence="11 12">BAH15c1</strain>
    </source>
</reference>
<keyword evidence="3" id="KW-0808">Transferase</keyword>
<feature type="domain" description="Protein kinase" evidence="10">
    <location>
        <begin position="11"/>
        <end position="282"/>
    </location>
</feature>
<feature type="region of interest" description="Disordered" evidence="9">
    <location>
        <begin position="930"/>
        <end position="960"/>
    </location>
</feature>
<dbReference type="OrthoDB" id="539158at2759"/>
<keyword evidence="4" id="KW-0547">Nucleotide-binding</keyword>
<dbReference type="SUPFAM" id="SSF56112">
    <property type="entry name" value="Protein kinase-like (PK-like)"/>
    <property type="match status" value="1"/>
</dbReference>
<dbReference type="VEuPathDB" id="GiardiaDB:QR46_3685"/>
<evidence type="ECO:0000256" key="9">
    <source>
        <dbReference type="SAM" id="MobiDB-lite"/>
    </source>
</evidence>
<dbReference type="InterPro" id="IPR011009">
    <property type="entry name" value="Kinase-like_dom_sf"/>
</dbReference>
<name>A0A132NQF3_GIAIN</name>
<comment type="caution">
    <text evidence="11">The sequence shown here is derived from an EMBL/GenBank/DDBJ whole genome shotgun (WGS) entry which is preliminary data.</text>
</comment>